<organism evidence="3 4">
    <name type="scientific">Jiangella alkaliphila</name>
    <dbReference type="NCBI Taxonomy" id="419479"/>
    <lineage>
        <taxon>Bacteria</taxon>
        <taxon>Bacillati</taxon>
        <taxon>Actinomycetota</taxon>
        <taxon>Actinomycetes</taxon>
        <taxon>Jiangellales</taxon>
        <taxon>Jiangellaceae</taxon>
        <taxon>Jiangella</taxon>
    </lineage>
</organism>
<dbReference type="Gene3D" id="3.40.50.1110">
    <property type="entry name" value="SGNH hydrolase"/>
    <property type="match status" value="1"/>
</dbReference>
<dbReference type="SUPFAM" id="SSF52266">
    <property type="entry name" value="SGNH hydrolase"/>
    <property type="match status" value="1"/>
</dbReference>
<reference evidence="4" key="1">
    <citation type="submission" date="2016-10" db="EMBL/GenBank/DDBJ databases">
        <authorList>
            <person name="Varghese N."/>
            <person name="Submissions S."/>
        </authorList>
    </citation>
    <scope>NUCLEOTIDE SEQUENCE [LARGE SCALE GENOMIC DNA]</scope>
    <source>
        <strain evidence="4">DSM 45079</strain>
    </source>
</reference>
<sequence>MPRSTLSSFSLLLALVAVGAVATQMIEDDVELLAAPSAPTLTAPAPLAAEPLPQVLSEDRTAPGSGELGEWRGTTLRTSDPAQFQAVKDADGVLVVGDSIARAAIDELTARLASAHGLPVAVNAQPGRPTAPAVDWIVENAALIPDRGVVVVAGANDIFAPLGWWRQVERVLAAADGRPVYWLTVHVDRWRGDAAQREADLQNSAWLNDQLRAVAAEHPNLVVVDWAGALTDDWLSDGVHPSEAGVLAWCDLIGTALGLTAS</sequence>
<name>A0A1H2KFK9_9ACTN</name>
<dbReference type="AlphaFoldDB" id="A0A1H2KFK9"/>
<feature type="domain" description="SGNH hydrolase-type esterase" evidence="2">
    <location>
        <begin position="96"/>
        <end position="245"/>
    </location>
</feature>
<feature type="chain" id="PRO_5009278387" description="SGNH hydrolase-type esterase domain-containing protein" evidence="1">
    <location>
        <begin position="23"/>
        <end position="262"/>
    </location>
</feature>
<dbReference type="InterPro" id="IPR013830">
    <property type="entry name" value="SGNH_hydro"/>
</dbReference>
<accession>A0A1H2KFK9</accession>
<feature type="signal peptide" evidence="1">
    <location>
        <begin position="1"/>
        <end position="22"/>
    </location>
</feature>
<dbReference type="RefSeq" id="WP_046772362.1">
    <property type="nucleotide sequence ID" value="NZ_LBMC01000060.1"/>
</dbReference>
<dbReference type="InterPro" id="IPR036514">
    <property type="entry name" value="SGNH_hydro_sf"/>
</dbReference>
<evidence type="ECO:0000313" key="3">
    <source>
        <dbReference type="EMBL" id="SDU67510.1"/>
    </source>
</evidence>
<evidence type="ECO:0000313" key="4">
    <source>
        <dbReference type="Proteomes" id="UP000182977"/>
    </source>
</evidence>
<gene>
    <name evidence="3" type="ORF">SAMN04488563_3780</name>
</gene>
<evidence type="ECO:0000259" key="2">
    <source>
        <dbReference type="Pfam" id="PF13472"/>
    </source>
</evidence>
<dbReference type="OrthoDB" id="3404679at2"/>
<protein>
    <recommendedName>
        <fullName evidence="2">SGNH hydrolase-type esterase domain-containing protein</fullName>
    </recommendedName>
</protein>
<dbReference type="Proteomes" id="UP000182977">
    <property type="component" value="Chromosome I"/>
</dbReference>
<keyword evidence="4" id="KW-1185">Reference proteome</keyword>
<evidence type="ECO:0000256" key="1">
    <source>
        <dbReference type="SAM" id="SignalP"/>
    </source>
</evidence>
<keyword evidence="1" id="KW-0732">Signal</keyword>
<dbReference type="Pfam" id="PF13472">
    <property type="entry name" value="Lipase_GDSL_2"/>
    <property type="match status" value="1"/>
</dbReference>
<dbReference type="STRING" id="419479.SAMN04488563_3780"/>
<dbReference type="EMBL" id="LT629791">
    <property type="protein sequence ID" value="SDU67510.1"/>
    <property type="molecule type" value="Genomic_DNA"/>
</dbReference>
<proteinExistence type="predicted"/>